<dbReference type="SUPFAM" id="SSF51735">
    <property type="entry name" value="NAD(P)-binding Rossmann-fold domains"/>
    <property type="match status" value="1"/>
</dbReference>
<dbReference type="InterPro" id="IPR022675">
    <property type="entry name" value="G6P_DH_C"/>
</dbReference>
<keyword evidence="4 7" id="KW-0521">NADP</keyword>
<dbReference type="OrthoDB" id="9802739at2"/>
<feature type="binding site" evidence="7">
    <location>
        <position position="158"/>
    </location>
    <ligand>
        <name>NADP(+)</name>
        <dbReference type="ChEBI" id="CHEBI:58349"/>
    </ligand>
</feature>
<dbReference type="RefSeq" id="WP_044186006.1">
    <property type="nucleotide sequence ID" value="NZ_JMCB01000003.1"/>
</dbReference>
<comment type="pathway">
    <text evidence="1 7">Carbohydrate degradation; pentose phosphate pathway; D-ribulose 5-phosphate from D-glucose 6-phosphate (oxidative stage): step 1/3.</text>
</comment>
<dbReference type="Pfam" id="PF00479">
    <property type="entry name" value="G6PD_N"/>
    <property type="match status" value="1"/>
</dbReference>
<dbReference type="GO" id="GO:0050661">
    <property type="term" value="F:NADP binding"/>
    <property type="evidence" value="ECO:0007669"/>
    <property type="project" value="UniProtKB-UniRule"/>
</dbReference>
<feature type="active site" description="Proton acceptor" evidence="7">
    <location>
        <position position="250"/>
    </location>
</feature>
<dbReference type="HAMAP" id="MF_00966">
    <property type="entry name" value="G6PD"/>
    <property type="match status" value="1"/>
</dbReference>
<evidence type="ECO:0000256" key="5">
    <source>
        <dbReference type="ARBA" id="ARBA00023002"/>
    </source>
</evidence>
<dbReference type="InterPro" id="IPR022674">
    <property type="entry name" value="G6P_DH_NAD-bd"/>
</dbReference>
<keyword evidence="11" id="KW-1185">Reference proteome</keyword>
<evidence type="ECO:0000256" key="1">
    <source>
        <dbReference type="ARBA" id="ARBA00004937"/>
    </source>
</evidence>
<evidence type="ECO:0000256" key="3">
    <source>
        <dbReference type="ARBA" id="ARBA00022526"/>
    </source>
</evidence>
<evidence type="ECO:0000256" key="4">
    <source>
        <dbReference type="ARBA" id="ARBA00022857"/>
    </source>
</evidence>
<keyword evidence="6 7" id="KW-0119">Carbohydrate metabolism</keyword>
<dbReference type="Gene3D" id="3.40.50.720">
    <property type="entry name" value="NAD(P)-binding Rossmann-like Domain"/>
    <property type="match status" value="1"/>
</dbReference>
<name>A0A085WSU4_9BACT</name>
<feature type="domain" description="Glucose-6-phosphate dehydrogenase C-terminal" evidence="9">
    <location>
        <begin position="199"/>
        <end position="496"/>
    </location>
</feature>
<evidence type="ECO:0000259" key="9">
    <source>
        <dbReference type="Pfam" id="PF02781"/>
    </source>
</evidence>
<comment type="catalytic activity">
    <reaction evidence="7">
        <text>D-glucose 6-phosphate + NADP(+) = 6-phospho-D-glucono-1,5-lactone + NADPH + H(+)</text>
        <dbReference type="Rhea" id="RHEA:15841"/>
        <dbReference type="ChEBI" id="CHEBI:15378"/>
        <dbReference type="ChEBI" id="CHEBI:57783"/>
        <dbReference type="ChEBI" id="CHEBI:57955"/>
        <dbReference type="ChEBI" id="CHEBI:58349"/>
        <dbReference type="ChEBI" id="CHEBI:61548"/>
        <dbReference type="EC" id="1.1.1.49"/>
    </reaction>
</comment>
<dbReference type="PIRSF" id="PIRSF000110">
    <property type="entry name" value="G6PD"/>
    <property type="match status" value="1"/>
</dbReference>
<feature type="binding site" evidence="7">
    <location>
        <position position="192"/>
    </location>
    <ligand>
        <name>substrate</name>
    </ligand>
</feature>
<gene>
    <name evidence="7" type="primary">zwf</name>
    <name evidence="10" type="ORF">DB31_5799</name>
</gene>
<protein>
    <recommendedName>
        <fullName evidence="7">Glucose-6-phosphate 1-dehydrogenase</fullName>
        <shortName evidence="7">G6PD</shortName>
        <ecNumber evidence="7">1.1.1.49</ecNumber>
    </recommendedName>
</protein>
<dbReference type="GO" id="GO:0009051">
    <property type="term" value="P:pentose-phosphate shunt, oxidative branch"/>
    <property type="evidence" value="ECO:0007669"/>
    <property type="project" value="TreeGrafter"/>
</dbReference>
<dbReference type="InterPro" id="IPR001282">
    <property type="entry name" value="G6P_DH"/>
</dbReference>
<dbReference type="STRING" id="394096.DB31_5799"/>
<dbReference type="InterPro" id="IPR019796">
    <property type="entry name" value="G6P_DH_AS"/>
</dbReference>
<feature type="binding site" evidence="7">
    <location>
        <position position="188"/>
    </location>
    <ligand>
        <name>substrate</name>
    </ligand>
</feature>
<reference evidence="10 11" key="1">
    <citation type="submission" date="2014-04" db="EMBL/GenBank/DDBJ databases">
        <title>Genome assembly of Hyalangium minutum DSM 14724.</title>
        <authorList>
            <person name="Sharma G."/>
            <person name="Subramanian S."/>
        </authorList>
    </citation>
    <scope>NUCLEOTIDE SEQUENCE [LARGE SCALE GENOMIC DNA]</scope>
    <source>
        <strain evidence="10 11">DSM 14724</strain>
    </source>
</reference>
<dbReference type="NCBIfam" id="TIGR00871">
    <property type="entry name" value="zwf"/>
    <property type="match status" value="1"/>
</dbReference>
<dbReference type="GO" id="GO:0005829">
    <property type="term" value="C:cytosol"/>
    <property type="evidence" value="ECO:0007669"/>
    <property type="project" value="TreeGrafter"/>
</dbReference>
<comment type="similarity">
    <text evidence="2 7">Belongs to the glucose-6-phosphate dehydrogenase family.</text>
</comment>
<comment type="caution">
    <text evidence="7">Lacks conserved residue(s) required for the propagation of feature annotation.</text>
</comment>
<dbReference type="PRINTS" id="PR00079">
    <property type="entry name" value="G6PDHDRGNASE"/>
</dbReference>
<accession>A0A085WSU4</accession>
<dbReference type="PANTHER" id="PTHR23429:SF0">
    <property type="entry name" value="GLUCOSE-6-PHOSPHATE 1-DEHYDROGENASE"/>
    <property type="match status" value="1"/>
</dbReference>
<dbReference type="EC" id="1.1.1.49" evidence="7"/>
<feature type="binding site" evidence="7">
    <location>
        <position position="350"/>
    </location>
    <ligand>
        <name>substrate</name>
    </ligand>
</feature>
<keyword evidence="3 7" id="KW-0313">Glucose metabolism</keyword>
<dbReference type="Pfam" id="PF02781">
    <property type="entry name" value="G6PD_C"/>
    <property type="match status" value="1"/>
</dbReference>
<organism evidence="10 11">
    <name type="scientific">Hyalangium minutum</name>
    <dbReference type="NCBI Taxonomy" id="394096"/>
    <lineage>
        <taxon>Bacteria</taxon>
        <taxon>Pseudomonadati</taxon>
        <taxon>Myxococcota</taxon>
        <taxon>Myxococcia</taxon>
        <taxon>Myxococcales</taxon>
        <taxon>Cystobacterineae</taxon>
        <taxon>Archangiaceae</taxon>
        <taxon>Hyalangium</taxon>
    </lineage>
</organism>
<dbReference type="InterPro" id="IPR036291">
    <property type="entry name" value="NAD(P)-bd_dom_sf"/>
</dbReference>
<proteinExistence type="inferred from homology"/>
<dbReference type="AlphaFoldDB" id="A0A085WSU4"/>
<dbReference type="GO" id="GO:0006006">
    <property type="term" value="P:glucose metabolic process"/>
    <property type="evidence" value="ECO:0007669"/>
    <property type="project" value="UniProtKB-KW"/>
</dbReference>
<evidence type="ECO:0000256" key="6">
    <source>
        <dbReference type="ARBA" id="ARBA00023277"/>
    </source>
</evidence>
<comment type="function">
    <text evidence="7">Catalyzes the oxidation of glucose 6-phosphate to 6-phosphogluconolactone.</text>
</comment>
<evidence type="ECO:0000313" key="10">
    <source>
        <dbReference type="EMBL" id="KFE70757.1"/>
    </source>
</evidence>
<evidence type="ECO:0000256" key="7">
    <source>
        <dbReference type="HAMAP-Rule" id="MF_00966"/>
    </source>
</evidence>
<feature type="domain" description="Glucose-6-phosphate dehydrogenase NAD-binding" evidence="8">
    <location>
        <begin position="15"/>
        <end position="197"/>
    </location>
</feature>
<evidence type="ECO:0000256" key="2">
    <source>
        <dbReference type="ARBA" id="ARBA00009975"/>
    </source>
</evidence>
<feature type="binding site" evidence="7">
    <location>
        <position position="226"/>
    </location>
    <ligand>
        <name>substrate</name>
    </ligand>
</feature>
<feature type="binding site" evidence="7">
    <location>
        <position position="245"/>
    </location>
    <ligand>
        <name>substrate</name>
    </ligand>
</feature>
<keyword evidence="5 7" id="KW-0560">Oxidoreductase</keyword>
<feature type="binding site" evidence="7">
    <location>
        <begin position="93"/>
        <end position="94"/>
    </location>
    <ligand>
        <name>NADP(+)</name>
        <dbReference type="ChEBI" id="CHEBI:58349"/>
    </ligand>
</feature>
<dbReference type="UniPathway" id="UPA00115">
    <property type="reaction ID" value="UER00408"/>
</dbReference>
<dbReference type="GO" id="GO:0004345">
    <property type="term" value="F:glucose-6-phosphate dehydrogenase activity"/>
    <property type="evidence" value="ECO:0007669"/>
    <property type="project" value="UniProtKB-UniRule"/>
</dbReference>
<dbReference type="Proteomes" id="UP000028725">
    <property type="component" value="Unassembled WGS sequence"/>
</dbReference>
<dbReference type="EMBL" id="JMCB01000003">
    <property type="protein sequence ID" value="KFE70757.1"/>
    <property type="molecule type" value="Genomic_DNA"/>
</dbReference>
<dbReference type="PATRIC" id="fig|394096.3.peg.2275"/>
<dbReference type="PROSITE" id="PS00069">
    <property type="entry name" value="G6P_DEHYDROGENASE"/>
    <property type="match status" value="1"/>
</dbReference>
<comment type="caution">
    <text evidence="10">The sequence shown here is derived from an EMBL/GenBank/DDBJ whole genome shotgun (WGS) entry which is preliminary data.</text>
</comment>
<dbReference type="Gene3D" id="3.30.360.10">
    <property type="entry name" value="Dihydrodipicolinate Reductase, domain 2"/>
    <property type="match status" value="1"/>
</dbReference>
<sequence>MGTAGEAIPEPCVFVLFGASGDLAHRKLLPALFRLFERGLLPEGFTLVGASLAAMDREGFRTSVLQGLEQAVGEVDPIEWQAFARKLDYVTMDLSRGEDYTRLAERLAQVDRERNTRGNRLFYLSVAPSLFGTVVDHLGTAGLSRARGGSWARIIVEKPFGIDLDSARTLNTRLHRHFEEPSIFRMDHYLGKEMVQNLLVLRFANGLFEPLWSRRHIDHVQITHAETLGVESRGGYYEQSGAVRDMIQGHVFQVLSLLAMEPPENFSPEAVRSAKVEFLQRARAFTPERIRSECIRGQYGAGALGGVRVPGYREEPGVAPDSGVETYALLTMRFDSVRWAGVPFYVRSGKRLKERVTEVVVQFKPGHFRFPGMQGQEQLGANRLVIRIQPHEGLALRINTKIPGRGLGMREVDLSFLYAQAFEERLPEAYEPLLLEGLLGISTLYTRRDMVERSWELVMPVLEAWSATKAGPNYEAGSWGPEEARQLLGSQGRSWNRE</sequence>
<dbReference type="PANTHER" id="PTHR23429">
    <property type="entry name" value="GLUCOSE-6-PHOSPHATE 1-DEHYDROGENASE G6PD"/>
    <property type="match status" value="1"/>
</dbReference>
<evidence type="ECO:0000259" key="8">
    <source>
        <dbReference type="Pfam" id="PF00479"/>
    </source>
</evidence>
<dbReference type="SUPFAM" id="SSF55347">
    <property type="entry name" value="Glyceraldehyde-3-phosphate dehydrogenase-like, C-terminal domain"/>
    <property type="match status" value="1"/>
</dbReference>
<evidence type="ECO:0000313" key="11">
    <source>
        <dbReference type="Proteomes" id="UP000028725"/>
    </source>
</evidence>